<accession>A0ABT5KIE8</accession>
<feature type="domain" description="BON" evidence="2">
    <location>
        <begin position="78"/>
        <end position="146"/>
    </location>
</feature>
<sequence>MKTDSQLQQDVSAELTWEPSVHAARIGVEVKDRVVTLAGQVDSYAEKWSAESAALRVAGVKAMSTELKVHLTSLSKRTDTDIAAAVDNVLEWSSLLPAGGLKVMVEGGWVTLSGDVDWQFQKQAAADSIRFLMGVVGVSNQISIMPSLSATLVKSDIEAALKRAALADAKKISVVVRGADVTLSGTVHSWAERETATSSAWATPGVISVVDKMTLAT</sequence>
<evidence type="ECO:0000256" key="1">
    <source>
        <dbReference type="ARBA" id="ARBA00022729"/>
    </source>
</evidence>
<feature type="domain" description="BON" evidence="2">
    <location>
        <begin position="149"/>
        <end position="217"/>
    </location>
</feature>
<keyword evidence="4" id="KW-1185">Reference proteome</keyword>
<reference evidence="3 4" key="1">
    <citation type="submission" date="2022-10" db="EMBL/GenBank/DDBJ databases">
        <title>Paucibacter sp. hw1 Genome sequencing.</title>
        <authorList>
            <person name="Park S."/>
        </authorList>
    </citation>
    <scope>NUCLEOTIDE SEQUENCE [LARGE SCALE GENOMIC DNA]</scope>
    <source>
        <strain evidence="4">hw1</strain>
    </source>
</reference>
<proteinExistence type="predicted"/>
<dbReference type="SMART" id="SM00749">
    <property type="entry name" value="BON"/>
    <property type="match status" value="3"/>
</dbReference>
<dbReference type="Gene3D" id="3.30.1340.30">
    <property type="match status" value="3"/>
</dbReference>
<feature type="domain" description="BON" evidence="2">
    <location>
        <begin position="3"/>
        <end position="71"/>
    </location>
</feature>
<dbReference type="InterPro" id="IPR014004">
    <property type="entry name" value="Transpt-assoc_nodulatn_dom_bac"/>
</dbReference>
<dbReference type="PANTHER" id="PTHR34606:SF4">
    <property type="entry name" value="OUTER MEMBRANE LIPOPROTEIN DOLP"/>
    <property type="match status" value="1"/>
</dbReference>
<evidence type="ECO:0000313" key="4">
    <source>
        <dbReference type="Proteomes" id="UP001221189"/>
    </source>
</evidence>
<evidence type="ECO:0000259" key="2">
    <source>
        <dbReference type="PROSITE" id="PS50914"/>
    </source>
</evidence>
<dbReference type="InterPro" id="IPR051686">
    <property type="entry name" value="Lipoprotein_DolP"/>
</dbReference>
<gene>
    <name evidence="3" type="ORF">PRZ03_19235</name>
</gene>
<dbReference type="RefSeq" id="WP_273601863.1">
    <property type="nucleotide sequence ID" value="NZ_JAQQXT010000014.1"/>
</dbReference>
<dbReference type="Pfam" id="PF04972">
    <property type="entry name" value="BON"/>
    <property type="match status" value="3"/>
</dbReference>
<dbReference type="InterPro" id="IPR007055">
    <property type="entry name" value="BON_dom"/>
</dbReference>
<keyword evidence="1" id="KW-0732">Signal</keyword>
<evidence type="ECO:0000313" key="3">
    <source>
        <dbReference type="EMBL" id="MDC8773713.1"/>
    </source>
</evidence>
<organism evidence="3 4">
    <name type="scientific">Roseateles albus</name>
    <dbReference type="NCBI Taxonomy" id="2987525"/>
    <lineage>
        <taxon>Bacteria</taxon>
        <taxon>Pseudomonadati</taxon>
        <taxon>Pseudomonadota</taxon>
        <taxon>Betaproteobacteria</taxon>
        <taxon>Burkholderiales</taxon>
        <taxon>Sphaerotilaceae</taxon>
        <taxon>Roseateles</taxon>
    </lineage>
</organism>
<comment type="caution">
    <text evidence="3">The sequence shown here is derived from an EMBL/GenBank/DDBJ whole genome shotgun (WGS) entry which is preliminary data.</text>
</comment>
<protein>
    <submittedName>
        <fullName evidence="3">BON domain-containing protein</fullName>
    </submittedName>
</protein>
<dbReference type="PANTHER" id="PTHR34606">
    <property type="entry name" value="BON DOMAIN-CONTAINING PROTEIN"/>
    <property type="match status" value="1"/>
</dbReference>
<dbReference type="Proteomes" id="UP001221189">
    <property type="component" value="Unassembled WGS sequence"/>
</dbReference>
<dbReference type="EMBL" id="JAQQXT010000014">
    <property type="protein sequence ID" value="MDC8773713.1"/>
    <property type="molecule type" value="Genomic_DNA"/>
</dbReference>
<dbReference type="PROSITE" id="PS50914">
    <property type="entry name" value="BON"/>
    <property type="match status" value="3"/>
</dbReference>
<name>A0ABT5KIE8_9BURK</name>